<keyword evidence="3" id="KW-0813">Transport</keyword>
<name>A0A6S9R8C0_CHRCT</name>
<dbReference type="InterPro" id="IPR000727">
    <property type="entry name" value="T_SNARE_dom"/>
</dbReference>
<dbReference type="EMBL" id="HBIZ01005997">
    <property type="protein sequence ID" value="CAE0750840.1"/>
    <property type="molecule type" value="Transcribed_RNA"/>
</dbReference>
<dbReference type="InterPro" id="IPR015260">
    <property type="entry name" value="Syntaxin-6/10/61_N"/>
</dbReference>
<evidence type="ECO:0000256" key="7">
    <source>
        <dbReference type="ARBA" id="ARBA00023034"/>
    </source>
</evidence>
<dbReference type="Gene3D" id="1.20.58.90">
    <property type="match status" value="1"/>
</dbReference>
<feature type="domain" description="T-SNARE coiled-coil homology" evidence="11">
    <location>
        <begin position="170"/>
        <end position="232"/>
    </location>
</feature>
<evidence type="ECO:0000313" key="13">
    <source>
        <dbReference type="EMBL" id="CAE0750840.1"/>
    </source>
</evidence>
<dbReference type="EMBL" id="HBIZ01005996">
    <property type="protein sequence ID" value="CAE0750839.1"/>
    <property type="molecule type" value="Transcribed_RNA"/>
</dbReference>
<accession>A0A6S9R8C0</accession>
<protein>
    <recommendedName>
        <fullName evidence="11">t-SNARE coiled-coil homology domain-containing protein</fullName>
    </recommendedName>
</protein>
<evidence type="ECO:0000256" key="1">
    <source>
        <dbReference type="ARBA" id="ARBA00004409"/>
    </source>
</evidence>
<evidence type="ECO:0000256" key="9">
    <source>
        <dbReference type="SAM" id="MobiDB-lite"/>
    </source>
</evidence>
<dbReference type="CDD" id="cd15841">
    <property type="entry name" value="SNARE_Qc"/>
    <property type="match status" value="1"/>
</dbReference>
<dbReference type="GO" id="GO:0000139">
    <property type="term" value="C:Golgi membrane"/>
    <property type="evidence" value="ECO:0007669"/>
    <property type="project" value="UniProtKB-SubCell"/>
</dbReference>
<evidence type="ECO:0000256" key="10">
    <source>
        <dbReference type="SAM" id="Phobius"/>
    </source>
</evidence>
<evidence type="ECO:0000259" key="11">
    <source>
        <dbReference type="PROSITE" id="PS50192"/>
    </source>
</evidence>
<evidence type="ECO:0000256" key="2">
    <source>
        <dbReference type="ARBA" id="ARBA00009063"/>
    </source>
</evidence>
<evidence type="ECO:0000313" key="12">
    <source>
        <dbReference type="EMBL" id="CAE0750839.1"/>
    </source>
</evidence>
<dbReference type="SUPFAM" id="SSF47661">
    <property type="entry name" value="t-snare proteins"/>
    <property type="match status" value="1"/>
</dbReference>
<keyword evidence="4 10" id="KW-0812">Transmembrane</keyword>
<feature type="region of interest" description="Disordered" evidence="9">
    <location>
        <begin position="129"/>
        <end position="152"/>
    </location>
</feature>
<dbReference type="PANTHER" id="PTHR12791">
    <property type="entry name" value="GOLGI SNARE BET1-RELATED"/>
    <property type="match status" value="1"/>
</dbReference>
<evidence type="ECO:0000256" key="8">
    <source>
        <dbReference type="ARBA" id="ARBA00023136"/>
    </source>
</evidence>
<reference evidence="13" key="1">
    <citation type="submission" date="2021-01" db="EMBL/GenBank/DDBJ databases">
        <authorList>
            <person name="Corre E."/>
            <person name="Pelletier E."/>
            <person name="Niang G."/>
            <person name="Scheremetjew M."/>
            <person name="Finn R."/>
            <person name="Kale V."/>
            <person name="Holt S."/>
            <person name="Cochrane G."/>
            <person name="Meng A."/>
            <person name="Brown T."/>
            <person name="Cohen L."/>
        </authorList>
    </citation>
    <scope>NUCLEOTIDE SEQUENCE</scope>
    <source>
        <strain evidence="13">CCMP645</strain>
    </source>
</reference>
<gene>
    <name evidence="12" type="ORF">PCAR00345_LOCUS3424</name>
    <name evidence="13" type="ORF">PCAR00345_LOCUS3425</name>
</gene>
<evidence type="ECO:0000256" key="4">
    <source>
        <dbReference type="ARBA" id="ARBA00022692"/>
    </source>
</evidence>
<keyword evidence="7" id="KW-0333">Golgi apparatus</keyword>
<dbReference type="Pfam" id="PF09177">
    <property type="entry name" value="STX6_10_61_N"/>
    <property type="match status" value="1"/>
</dbReference>
<dbReference type="InterPro" id="IPR010989">
    <property type="entry name" value="SNARE"/>
</dbReference>
<sequence>MPDPFEEVREDVSASLVGAQAQRARWERERSEESKHALLASMRHIDADLQEMTDALSAVERDRKRFAIDDAELRSRHAWIADARKQVEAHRAAVRAAETPSAKCCAKTGAVAAARRPAVTGDVASCGEAERDSLLPGGDGKKSAKGKGVKGVRQDAQLDPVVDAHTLQMTQMHAEQDEVLDALGGAVGNLRVIGGAMHEELRSQSQMLSDLDAQVDKTAGNLDFLKGKLKKLLPQKDRKQKFILVFLSIVLFVLIVLVVS</sequence>
<evidence type="ECO:0000256" key="3">
    <source>
        <dbReference type="ARBA" id="ARBA00022448"/>
    </source>
</evidence>
<evidence type="ECO:0000256" key="6">
    <source>
        <dbReference type="ARBA" id="ARBA00022989"/>
    </source>
</evidence>
<dbReference type="Gene3D" id="1.20.5.110">
    <property type="match status" value="1"/>
</dbReference>
<dbReference type="GO" id="GO:0015031">
    <property type="term" value="P:protein transport"/>
    <property type="evidence" value="ECO:0007669"/>
    <property type="project" value="UniProtKB-KW"/>
</dbReference>
<comment type="subcellular location">
    <subcellularLocation>
        <location evidence="1">Golgi apparatus membrane</location>
        <topology evidence="1">Single-pass type IV membrane protein</topology>
    </subcellularLocation>
</comment>
<dbReference type="SUPFAM" id="SSF58038">
    <property type="entry name" value="SNARE fusion complex"/>
    <property type="match status" value="1"/>
</dbReference>
<keyword evidence="6 10" id="KW-1133">Transmembrane helix</keyword>
<evidence type="ECO:0000256" key="5">
    <source>
        <dbReference type="ARBA" id="ARBA00022927"/>
    </source>
</evidence>
<keyword evidence="5" id="KW-0653">Protein transport</keyword>
<keyword evidence="8 10" id="KW-0472">Membrane</keyword>
<dbReference type="SMART" id="SM00397">
    <property type="entry name" value="t_SNARE"/>
    <property type="match status" value="1"/>
</dbReference>
<dbReference type="GO" id="GO:0048193">
    <property type="term" value="P:Golgi vesicle transport"/>
    <property type="evidence" value="ECO:0007669"/>
    <property type="project" value="InterPro"/>
</dbReference>
<feature type="transmembrane region" description="Helical" evidence="10">
    <location>
        <begin position="242"/>
        <end position="259"/>
    </location>
</feature>
<dbReference type="PROSITE" id="PS50192">
    <property type="entry name" value="T_SNARE"/>
    <property type="match status" value="1"/>
</dbReference>
<comment type="similarity">
    <text evidence="2">Belongs to the syntaxin family.</text>
</comment>
<proteinExistence type="inferred from homology"/>
<dbReference type="AlphaFoldDB" id="A0A6S9R8C0"/>
<organism evidence="13">
    <name type="scientific">Chrysotila carterae</name>
    <name type="common">Marine alga</name>
    <name type="synonym">Syracosphaera carterae</name>
    <dbReference type="NCBI Taxonomy" id="13221"/>
    <lineage>
        <taxon>Eukaryota</taxon>
        <taxon>Haptista</taxon>
        <taxon>Haptophyta</taxon>
        <taxon>Prymnesiophyceae</taxon>
        <taxon>Isochrysidales</taxon>
        <taxon>Isochrysidaceae</taxon>
        <taxon>Chrysotila</taxon>
    </lineage>
</organism>